<dbReference type="AlphaFoldDB" id="M2NHG1"/>
<organism evidence="1 2">
    <name type="scientific">Baudoinia panamericana (strain UAMH 10762)</name>
    <name type="common">Angels' share fungus</name>
    <name type="synonym">Baudoinia compniacensis (strain UAMH 10762)</name>
    <dbReference type="NCBI Taxonomy" id="717646"/>
    <lineage>
        <taxon>Eukaryota</taxon>
        <taxon>Fungi</taxon>
        <taxon>Dikarya</taxon>
        <taxon>Ascomycota</taxon>
        <taxon>Pezizomycotina</taxon>
        <taxon>Dothideomycetes</taxon>
        <taxon>Dothideomycetidae</taxon>
        <taxon>Mycosphaerellales</taxon>
        <taxon>Teratosphaeriaceae</taxon>
        <taxon>Baudoinia</taxon>
    </lineage>
</organism>
<dbReference type="KEGG" id="bcom:BAUCODRAFT_380125"/>
<dbReference type="Proteomes" id="UP000011761">
    <property type="component" value="Unassembled WGS sequence"/>
</dbReference>
<keyword evidence="2" id="KW-1185">Reference proteome</keyword>
<protein>
    <submittedName>
        <fullName evidence="1">Uncharacterized protein</fullName>
    </submittedName>
</protein>
<dbReference type="EMBL" id="KB445552">
    <property type="protein sequence ID" value="EMC98784.1"/>
    <property type="molecule type" value="Genomic_DNA"/>
</dbReference>
<gene>
    <name evidence="1" type="ORF">BAUCODRAFT_380125</name>
</gene>
<evidence type="ECO:0000313" key="1">
    <source>
        <dbReference type="EMBL" id="EMC98784.1"/>
    </source>
</evidence>
<accession>M2NHG1</accession>
<dbReference type="RefSeq" id="XP_007673932.1">
    <property type="nucleotide sequence ID" value="XM_007675742.1"/>
</dbReference>
<dbReference type="GeneID" id="19113410"/>
<proteinExistence type="predicted"/>
<sequence length="113" mass="12679">MLRRSKLETATGNSDWQRAAVGEHMPRLGIRHGVAHCCQLWIGMCCQAYLPYTPSHRWYLRMPNQFHLCQIAVTAMVSRSSATSSTHTGSDTVPARTASSAFRRCRYASHALL</sequence>
<reference evidence="1 2" key="1">
    <citation type="journal article" date="2012" name="PLoS Pathog.">
        <title>Diverse lifestyles and strategies of plant pathogenesis encoded in the genomes of eighteen Dothideomycetes fungi.</title>
        <authorList>
            <person name="Ohm R.A."/>
            <person name="Feau N."/>
            <person name="Henrissat B."/>
            <person name="Schoch C.L."/>
            <person name="Horwitz B.A."/>
            <person name="Barry K.W."/>
            <person name="Condon B.J."/>
            <person name="Copeland A.C."/>
            <person name="Dhillon B."/>
            <person name="Glaser F."/>
            <person name="Hesse C.N."/>
            <person name="Kosti I."/>
            <person name="LaButti K."/>
            <person name="Lindquist E.A."/>
            <person name="Lucas S."/>
            <person name="Salamov A.A."/>
            <person name="Bradshaw R.E."/>
            <person name="Ciuffetti L."/>
            <person name="Hamelin R.C."/>
            <person name="Kema G.H.J."/>
            <person name="Lawrence C."/>
            <person name="Scott J.A."/>
            <person name="Spatafora J.W."/>
            <person name="Turgeon B.G."/>
            <person name="de Wit P.J.G.M."/>
            <person name="Zhong S."/>
            <person name="Goodwin S.B."/>
            <person name="Grigoriev I.V."/>
        </authorList>
    </citation>
    <scope>NUCLEOTIDE SEQUENCE [LARGE SCALE GENOMIC DNA]</scope>
    <source>
        <strain evidence="1 2">UAMH 10762</strain>
    </source>
</reference>
<evidence type="ECO:0000313" key="2">
    <source>
        <dbReference type="Proteomes" id="UP000011761"/>
    </source>
</evidence>
<dbReference type="HOGENOM" id="CLU_2133068_0_0_1"/>
<name>M2NHG1_BAUPA</name>